<keyword evidence="5 11" id="KW-0812">Transmembrane</keyword>
<dbReference type="GO" id="GO:0044718">
    <property type="term" value="P:siderophore transmembrane transport"/>
    <property type="evidence" value="ECO:0007669"/>
    <property type="project" value="TreeGrafter"/>
</dbReference>
<organism evidence="16 17">
    <name type="scientific">Pseudoalteromonas lipolytica</name>
    <dbReference type="NCBI Taxonomy" id="570156"/>
    <lineage>
        <taxon>Bacteria</taxon>
        <taxon>Pseudomonadati</taxon>
        <taxon>Pseudomonadota</taxon>
        <taxon>Gammaproteobacteria</taxon>
        <taxon>Alteromonadales</taxon>
        <taxon>Pseudoalteromonadaceae</taxon>
        <taxon>Pseudoalteromonas</taxon>
    </lineage>
</organism>
<dbReference type="AlphaFoldDB" id="A0AAD0WEJ4"/>
<accession>A0AAD0WEJ4</accession>
<dbReference type="InterPro" id="IPR000531">
    <property type="entry name" value="Beta-barrel_TonB"/>
</dbReference>
<evidence type="ECO:0000256" key="7">
    <source>
        <dbReference type="ARBA" id="ARBA00023077"/>
    </source>
</evidence>
<name>A0AAD0WEJ4_9GAMM</name>
<keyword evidence="16" id="KW-0614">Plasmid</keyword>
<dbReference type="GO" id="GO:0015344">
    <property type="term" value="F:siderophore uptake transmembrane transporter activity"/>
    <property type="evidence" value="ECO:0007669"/>
    <property type="project" value="TreeGrafter"/>
</dbReference>
<evidence type="ECO:0000256" key="10">
    <source>
        <dbReference type="ARBA" id="ARBA00023237"/>
    </source>
</evidence>
<evidence type="ECO:0000256" key="12">
    <source>
        <dbReference type="RuleBase" id="RU003357"/>
    </source>
</evidence>
<feature type="signal peptide" evidence="13">
    <location>
        <begin position="1"/>
        <end position="20"/>
    </location>
</feature>
<dbReference type="PANTHER" id="PTHR30069:SF29">
    <property type="entry name" value="HEMOGLOBIN AND HEMOGLOBIN-HAPTOGLOBIN-BINDING PROTEIN 1-RELATED"/>
    <property type="match status" value="1"/>
</dbReference>
<comment type="subcellular location">
    <subcellularLocation>
        <location evidence="1 11">Cell outer membrane</location>
        <topology evidence="1 11">Multi-pass membrane protein</topology>
    </subcellularLocation>
</comment>
<dbReference type="KEGG" id="pdj:D0907_17650"/>
<evidence type="ECO:0000256" key="8">
    <source>
        <dbReference type="ARBA" id="ARBA00023136"/>
    </source>
</evidence>
<keyword evidence="3 11" id="KW-0813">Transport</keyword>
<evidence type="ECO:0000313" key="16">
    <source>
        <dbReference type="EMBL" id="AXV67146.1"/>
    </source>
</evidence>
<dbReference type="SUPFAM" id="SSF56935">
    <property type="entry name" value="Porins"/>
    <property type="match status" value="1"/>
</dbReference>
<reference evidence="16 17" key="1">
    <citation type="submission" date="2018-08" db="EMBL/GenBank/DDBJ databases">
        <title>Draft genome sequence of Pseudoalteromonas donghaensis HJ51.</title>
        <authorList>
            <person name="Oh J."/>
            <person name="Roh D."/>
        </authorList>
    </citation>
    <scope>NUCLEOTIDE SEQUENCE [LARGE SCALE GENOMIC DNA]</scope>
    <source>
        <strain evidence="16 17">HJ51</strain>
        <plasmid evidence="16 17">unnamed1</plasmid>
    </source>
</reference>
<sequence length="660" mass="74370">MKFLLCSTLFLIANSPAALFGAEASEDEDLFSLSFEDLLDVHVDIASKTAETLSSVPSTMSVFSRQQIQALGVDNAYEVMNFVAGMQSTRGDWVGAVPKDHARGVYLDSGNVLVMINGERVNESSFGKASVYMPYIPIEVIEKIEFIRGPGSALYGSNAFLGVMNIVTTKERNALQAVAGNNGRYGATAQFYKHFSDTVSAYATLSYESKSGERYPQDVKDPLKAVYIEAGLDYKKLSLHTRYNETQLDEFLNLAGYSKQNQHTSDNTFIGIKYNWLNTDKFKLDSHYSYSKHAISTAGLIAEFDDMPDFLLGPDWQTSDSKFSTELSYQFDNQLQLAAGVEYAEAKQQKADVRTNYYDSDSQQVILAPAYYQNGIVRIKDFPLFASLKYTFETVSAYGQLKIPFSDSFTFFIGARYDDVKDIDSKLSPRLASIYEINQSHTLKLQYGESFRTPVTNELFSNDSVTKGNPSLQSESVKTTELVWHYQNATLQTNAVLFYNELNDFIETVPFQGSDTLFTFENSLNTDNHGLELDATWQYNKKFALMGTYTHYFHEPINASFKRFASLVTRYNLNDSWQLSLNILWRDQVNAASLNGDEFNQSAYSLLGGTVKWQLNTHSHLMFKAENVLGKNYNVFDPRVENGSVAGTTEELSLHYQINF</sequence>
<dbReference type="GeneID" id="99507308"/>
<dbReference type="RefSeq" id="WP_118844942.1">
    <property type="nucleotide sequence ID" value="NZ_CP032091.1"/>
</dbReference>
<evidence type="ECO:0000313" key="17">
    <source>
        <dbReference type="Proteomes" id="UP000264605"/>
    </source>
</evidence>
<gene>
    <name evidence="16" type="ORF">D0907_17650</name>
</gene>
<evidence type="ECO:0000256" key="13">
    <source>
        <dbReference type="SAM" id="SignalP"/>
    </source>
</evidence>
<evidence type="ECO:0000256" key="2">
    <source>
        <dbReference type="ARBA" id="ARBA00008143"/>
    </source>
</evidence>
<dbReference type="Pfam" id="PF00593">
    <property type="entry name" value="TonB_dep_Rec_b-barrel"/>
    <property type="match status" value="1"/>
</dbReference>
<keyword evidence="4 11" id="KW-1134">Transmembrane beta strand</keyword>
<dbReference type="GO" id="GO:0009279">
    <property type="term" value="C:cell outer membrane"/>
    <property type="evidence" value="ECO:0007669"/>
    <property type="project" value="UniProtKB-SubCell"/>
</dbReference>
<keyword evidence="8 11" id="KW-0472">Membrane</keyword>
<feature type="domain" description="TonB-dependent receptor plug" evidence="15">
    <location>
        <begin position="53"/>
        <end position="163"/>
    </location>
</feature>
<protein>
    <submittedName>
        <fullName evidence="16">TonB-dependent receptor</fullName>
    </submittedName>
</protein>
<feature type="chain" id="PRO_5042031692" evidence="13">
    <location>
        <begin position="21"/>
        <end position="660"/>
    </location>
</feature>
<dbReference type="Proteomes" id="UP000264605">
    <property type="component" value="Plasmid unnamed1"/>
</dbReference>
<evidence type="ECO:0000256" key="1">
    <source>
        <dbReference type="ARBA" id="ARBA00004571"/>
    </source>
</evidence>
<keyword evidence="9 16" id="KW-0675">Receptor</keyword>
<keyword evidence="10 11" id="KW-0998">Cell outer membrane</keyword>
<dbReference type="EMBL" id="CP032091">
    <property type="protein sequence ID" value="AXV67146.1"/>
    <property type="molecule type" value="Genomic_DNA"/>
</dbReference>
<dbReference type="Pfam" id="PF07715">
    <property type="entry name" value="Plug"/>
    <property type="match status" value="1"/>
</dbReference>
<evidence type="ECO:0000256" key="11">
    <source>
        <dbReference type="PROSITE-ProRule" id="PRU01360"/>
    </source>
</evidence>
<dbReference type="InterPro" id="IPR036942">
    <property type="entry name" value="Beta-barrel_TonB_sf"/>
</dbReference>
<dbReference type="PANTHER" id="PTHR30069">
    <property type="entry name" value="TONB-DEPENDENT OUTER MEMBRANE RECEPTOR"/>
    <property type="match status" value="1"/>
</dbReference>
<geneLocation type="plasmid" evidence="16 17">
    <name>unnamed1</name>
</geneLocation>
<evidence type="ECO:0000256" key="9">
    <source>
        <dbReference type="ARBA" id="ARBA00023170"/>
    </source>
</evidence>
<dbReference type="Gene3D" id="2.170.130.10">
    <property type="entry name" value="TonB-dependent receptor, plug domain"/>
    <property type="match status" value="1"/>
</dbReference>
<evidence type="ECO:0000256" key="6">
    <source>
        <dbReference type="ARBA" id="ARBA00022729"/>
    </source>
</evidence>
<comment type="similarity">
    <text evidence="2">Belongs to the TonB-dependent receptor family. Hemoglobin/haptoglobin binding protein subfamily.</text>
</comment>
<dbReference type="Gene3D" id="2.40.170.20">
    <property type="entry name" value="TonB-dependent receptor, beta-barrel domain"/>
    <property type="match status" value="1"/>
</dbReference>
<dbReference type="PROSITE" id="PS52016">
    <property type="entry name" value="TONB_DEPENDENT_REC_3"/>
    <property type="match status" value="1"/>
</dbReference>
<evidence type="ECO:0000256" key="5">
    <source>
        <dbReference type="ARBA" id="ARBA00022692"/>
    </source>
</evidence>
<evidence type="ECO:0000256" key="3">
    <source>
        <dbReference type="ARBA" id="ARBA00022448"/>
    </source>
</evidence>
<dbReference type="InterPro" id="IPR012910">
    <property type="entry name" value="Plug_dom"/>
</dbReference>
<evidence type="ECO:0000256" key="4">
    <source>
        <dbReference type="ARBA" id="ARBA00022452"/>
    </source>
</evidence>
<keyword evidence="6 13" id="KW-0732">Signal</keyword>
<proteinExistence type="inferred from homology"/>
<dbReference type="InterPro" id="IPR039426">
    <property type="entry name" value="TonB-dep_rcpt-like"/>
</dbReference>
<dbReference type="InterPro" id="IPR037066">
    <property type="entry name" value="Plug_dom_sf"/>
</dbReference>
<keyword evidence="7 12" id="KW-0798">TonB box</keyword>
<feature type="domain" description="TonB-dependent receptor-like beta-barrel" evidence="14">
    <location>
        <begin position="242"/>
        <end position="627"/>
    </location>
</feature>
<evidence type="ECO:0000259" key="15">
    <source>
        <dbReference type="Pfam" id="PF07715"/>
    </source>
</evidence>
<evidence type="ECO:0000259" key="14">
    <source>
        <dbReference type="Pfam" id="PF00593"/>
    </source>
</evidence>